<dbReference type="AlphaFoldDB" id="A0A0D2LNR0"/>
<dbReference type="PANTHER" id="PTHR43690:SF34">
    <property type="entry name" value="ZINC PROTEASE PQQL-LIKE"/>
    <property type="match status" value="1"/>
</dbReference>
<gene>
    <name evidence="8" type="ORF">MNEG_14523</name>
</gene>
<keyword evidence="2" id="KW-0645">Protease</keyword>
<accession>A0A0D2LNR0</accession>
<evidence type="ECO:0000256" key="4">
    <source>
        <dbReference type="ARBA" id="ARBA00022801"/>
    </source>
</evidence>
<dbReference type="OrthoDB" id="540154at2759"/>
<dbReference type="InterPro" id="IPR011765">
    <property type="entry name" value="Pept_M16_N"/>
</dbReference>
<dbReference type="Pfam" id="PF00675">
    <property type="entry name" value="Peptidase_M16"/>
    <property type="match status" value="1"/>
</dbReference>
<comment type="similarity">
    <text evidence="1">Belongs to the peptidase M16 family.</text>
</comment>
<reference evidence="8 9" key="1">
    <citation type="journal article" date="2013" name="BMC Genomics">
        <title>Reconstruction of the lipid metabolism for the microalga Monoraphidium neglectum from its genome sequence reveals characteristics suitable for biofuel production.</title>
        <authorList>
            <person name="Bogen C."/>
            <person name="Al-Dilaimi A."/>
            <person name="Albersmeier A."/>
            <person name="Wichmann J."/>
            <person name="Grundmann M."/>
            <person name="Rupp O."/>
            <person name="Lauersen K.J."/>
            <person name="Blifernez-Klassen O."/>
            <person name="Kalinowski J."/>
            <person name="Goesmann A."/>
            <person name="Mussgnug J.H."/>
            <person name="Kruse O."/>
        </authorList>
    </citation>
    <scope>NUCLEOTIDE SEQUENCE [LARGE SCALE GENOMIC DNA]</scope>
    <source>
        <strain evidence="8 9">SAG 48.87</strain>
    </source>
</reference>
<dbReference type="GeneID" id="25732094"/>
<dbReference type="PROSITE" id="PS00143">
    <property type="entry name" value="INSULINASE"/>
    <property type="match status" value="1"/>
</dbReference>
<protein>
    <recommendedName>
        <fullName evidence="7">Peptidase M16 N-terminal domain-containing protein</fullName>
    </recommendedName>
</protein>
<dbReference type="GO" id="GO:0046872">
    <property type="term" value="F:metal ion binding"/>
    <property type="evidence" value="ECO:0007669"/>
    <property type="project" value="UniProtKB-KW"/>
</dbReference>
<dbReference type="Gene3D" id="3.30.830.10">
    <property type="entry name" value="Metalloenzyme, LuxS/M16 peptidase-like"/>
    <property type="match status" value="1"/>
</dbReference>
<dbReference type="Proteomes" id="UP000054498">
    <property type="component" value="Unassembled WGS sequence"/>
</dbReference>
<keyword evidence="3" id="KW-0479">Metal-binding</keyword>
<keyword evidence="4" id="KW-0378">Hydrolase</keyword>
<evidence type="ECO:0000256" key="3">
    <source>
        <dbReference type="ARBA" id="ARBA00022723"/>
    </source>
</evidence>
<evidence type="ECO:0000256" key="5">
    <source>
        <dbReference type="ARBA" id="ARBA00022833"/>
    </source>
</evidence>
<evidence type="ECO:0000313" key="8">
    <source>
        <dbReference type="EMBL" id="KIY93439.1"/>
    </source>
</evidence>
<dbReference type="KEGG" id="mng:MNEG_14523"/>
<name>A0A0D2LNR0_9CHLO</name>
<dbReference type="PANTHER" id="PTHR43690">
    <property type="entry name" value="NARDILYSIN"/>
    <property type="match status" value="1"/>
</dbReference>
<dbReference type="MEROPS" id="M16.A03"/>
<dbReference type="InterPro" id="IPR050626">
    <property type="entry name" value="Peptidase_M16"/>
</dbReference>
<evidence type="ECO:0000256" key="2">
    <source>
        <dbReference type="ARBA" id="ARBA00022670"/>
    </source>
</evidence>
<evidence type="ECO:0000256" key="6">
    <source>
        <dbReference type="ARBA" id="ARBA00023049"/>
    </source>
</evidence>
<dbReference type="RefSeq" id="XP_013892459.1">
    <property type="nucleotide sequence ID" value="XM_014037005.1"/>
</dbReference>
<keyword evidence="9" id="KW-1185">Reference proteome</keyword>
<evidence type="ECO:0000259" key="7">
    <source>
        <dbReference type="Pfam" id="PF00675"/>
    </source>
</evidence>
<dbReference type="SUPFAM" id="SSF63411">
    <property type="entry name" value="LuxS/MPP-like metallohydrolase"/>
    <property type="match status" value="1"/>
</dbReference>
<proteinExistence type="inferred from homology"/>
<dbReference type="InterPro" id="IPR011249">
    <property type="entry name" value="Metalloenz_LuxS/M16"/>
</dbReference>
<keyword evidence="5" id="KW-0862">Zinc</keyword>
<dbReference type="GO" id="GO:0004222">
    <property type="term" value="F:metalloendopeptidase activity"/>
    <property type="evidence" value="ECO:0007669"/>
    <property type="project" value="InterPro"/>
</dbReference>
<organism evidence="8 9">
    <name type="scientific">Monoraphidium neglectum</name>
    <dbReference type="NCBI Taxonomy" id="145388"/>
    <lineage>
        <taxon>Eukaryota</taxon>
        <taxon>Viridiplantae</taxon>
        <taxon>Chlorophyta</taxon>
        <taxon>core chlorophytes</taxon>
        <taxon>Chlorophyceae</taxon>
        <taxon>CS clade</taxon>
        <taxon>Sphaeropleales</taxon>
        <taxon>Selenastraceae</taxon>
        <taxon>Monoraphidium</taxon>
    </lineage>
</organism>
<dbReference type="GO" id="GO:0006508">
    <property type="term" value="P:proteolysis"/>
    <property type="evidence" value="ECO:0007669"/>
    <property type="project" value="UniProtKB-KW"/>
</dbReference>
<dbReference type="STRING" id="145388.A0A0D2LNR0"/>
<evidence type="ECO:0000256" key="1">
    <source>
        <dbReference type="ARBA" id="ARBA00007261"/>
    </source>
</evidence>
<evidence type="ECO:0000313" key="9">
    <source>
        <dbReference type="Proteomes" id="UP000054498"/>
    </source>
</evidence>
<dbReference type="InterPro" id="IPR001431">
    <property type="entry name" value="Pept_M16_Zn_BS"/>
</dbReference>
<sequence length="128" mass="14241">MIVGSAQEEDHERGVAHILEHLAFNATENYSNHQIVSFLEAIGASFGACQNAYTSSDETVYQLTVPTEEWRLLDQAIGVLAEWAARIRCAPGDLSKERGPVLEEWRASRTSGGRMQEAHWQLILEGSK</sequence>
<feature type="domain" description="Peptidase M16 N-terminal" evidence="7">
    <location>
        <begin position="3"/>
        <end position="108"/>
    </location>
</feature>
<keyword evidence="6" id="KW-0482">Metalloprotease</keyword>
<dbReference type="EMBL" id="KK104771">
    <property type="protein sequence ID" value="KIY93439.1"/>
    <property type="molecule type" value="Genomic_DNA"/>
</dbReference>